<proteinExistence type="predicted"/>
<name>A0A9P1DU58_9DINO</name>
<feature type="region of interest" description="Disordered" evidence="1">
    <location>
        <begin position="358"/>
        <end position="468"/>
    </location>
</feature>
<evidence type="ECO:0000256" key="1">
    <source>
        <dbReference type="SAM" id="MobiDB-lite"/>
    </source>
</evidence>
<accession>A0A9P1DU58</accession>
<dbReference type="AlphaFoldDB" id="A0A9P1DU58"/>
<comment type="caution">
    <text evidence="2">The sequence shown here is derived from an EMBL/GenBank/DDBJ whole genome shotgun (WGS) entry which is preliminary data.</text>
</comment>
<dbReference type="EMBL" id="CAMXCT030006535">
    <property type="protein sequence ID" value="CAL4802853.1"/>
    <property type="molecule type" value="Genomic_DNA"/>
</dbReference>
<dbReference type="OrthoDB" id="10551084at2759"/>
<dbReference type="EMBL" id="CAMXCT010006535">
    <property type="protein sequence ID" value="CAI4015541.1"/>
    <property type="molecule type" value="Genomic_DNA"/>
</dbReference>
<evidence type="ECO:0000313" key="2">
    <source>
        <dbReference type="EMBL" id="CAI4015541.1"/>
    </source>
</evidence>
<evidence type="ECO:0000313" key="3">
    <source>
        <dbReference type="EMBL" id="CAL4802853.1"/>
    </source>
</evidence>
<sequence>MLRAFSDVFPGVQPLAHAGRRGEGFAFSWIQLDSAGQEPQRRRSKPVVHLPRSATSASPERRAGLGGRAPLPLDSDALYEGWGRDMGSWVGEPCCSAVSTRNMGKDCGIQKQAILLARGEFDKRGAVPYASAVVSSNNALLGFSDPSTVQRKPFSGRHWVVLEDEKNKTPCEHEENLRTLSRVSHVSLPWRVAGVNNLTTHEVSLLEGELLRDVSIGKNFDATAIQEQLDHFEKQLRAALAQKRTGEGMRDVRQKEAEEQQRWRLQHLQSRPQAGQCPAEVASFGSPMAVLWQSYGFLRLGMVGSALPGDLNAFQRQSVQKCAAWQSNRTTDEKQIQRLPTAQAAGEANVAESRLPSFAGQDLAGPPSYANGELLQGQRGQRSPEAPEAESRLPSFAGQDLAGPPSYANGELLQGQRGQQSPEAPEAESRLPSFAGQDLAGPPSYANGELLQGQRGQRSPEAPEAESRLPSFAGQDLAGGATGCLGLGSTGAKAKELVAPDDSVDTAPRRPRRELLCFEEEGLLEGISQLKSDTVRRQDLLTKGTEELARLKLLISLGTDRRRCHRCDLAICSLRSLLSCLVQVCEATEVNEGDADLLAEMAKILASVAHVDAQLAEMALWLGEVFTQ</sequence>
<dbReference type="Proteomes" id="UP001152797">
    <property type="component" value="Unassembled WGS sequence"/>
</dbReference>
<keyword evidence="4" id="KW-1185">Reference proteome</keyword>
<gene>
    <name evidence="2" type="ORF">C1SCF055_LOCUS40364</name>
</gene>
<dbReference type="EMBL" id="CAMXCT020006535">
    <property type="protein sequence ID" value="CAL1168916.1"/>
    <property type="molecule type" value="Genomic_DNA"/>
</dbReference>
<evidence type="ECO:0000313" key="4">
    <source>
        <dbReference type="Proteomes" id="UP001152797"/>
    </source>
</evidence>
<reference evidence="3 4" key="2">
    <citation type="submission" date="2024-05" db="EMBL/GenBank/DDBJ databases">
        <authorList>
            <person name="Chen Y."/>
            <person name="Shah S."/>
            <person name="Dougan E. K."/>
            <person name="Thang M."/>
            <person name="Chan C."/>
        </authorList>
    </citation>
    <scope>NUCLEOTIDE SEQUENCE [LARGE SCALE GENOMIC DNA]</scope>
</reference>
<organism evidence="2">
    <name type="scientific">Cladocopium goreaui</name>
    <dbReference type="NCBI Taxonomy" id="2562237"/>
    <lineage>
        <taxon>Eukaryota</taxon>
        <taxon>Sar</taxon>
        <taxon>Alveolata</taxon>
        <taxon>Dinophyceae</taxon>
        <taxon>Suessiales</taxon>
        <taxon>Symbiodiniaceae</taxon>
        <taxon>Cladocopium</taxon>
    </lineage>
</organism>
<reference evidence="2" key="1">
    <citation type="submission" date="2022-10" db="EMBL/GenBank/DDBJ databases">
        <authorList>
            <person name="Chen Y."/>
            <person name="Dougan E. K."/>
            <person name="Chan C."/>
            <person name="Rhodes N."/>
            <person name="Thang M."/>
        </authorList>
    </citation>
    <scope>NUCLEOTIDE SEQUENCE</scope>
</reference>
<feature type="region of interest" description="Disordered" evidence="1">
    <location>
        <begin position="36"/>
        <end position="69"/>
    </location>
</feature>
<protein>
    <submittedName>
        <fullName evidence="3">Phosphodiesterase</fullName>
    </submittedName>
</protein>